<dbReference type="SUPFAM" id="SSF53098">
    <property type="entry name" value="Ribonuclease H-like"/>
    <property type="match status" value="1"/>
</dbReference>
<reference evidence="3" key="1">
    <citation type="submission" date="2021-03" db="EMBL/GenBank/DDBJ databases">
        <title>Draft genome sequence of rust myrtle Austropuccinia psidii MF-1, a brazilian biotype.</title>
        <authorList>
            <person name="Quecine M.C."/>
            <person name="Pachon D.M.R."/>
            <person name="Bonatelli M.L."/>
            <person name="Correr F.H."/>
            <person name="Franceschini L.M."/>
            <person name="Leite T.F."/>
            <person name="Margarido G.R.A."/>
            <person name="Almeida C.A."/>
            <person name="Ferrarezi J.A."/>
            <person name="Labate C.A."/>
        </authorList>
    </citation>
    <scope>NUCLEOTIDE SEQUENCE</scope>
    <source>
        <strain evidence="3">MF-1</strain>
    </source>
</reference>
<keyword evidence="1" id="KW-0694">RNA-binding</keyword>
<dbReference type="Gene3D" id="3.30.420.10">
    <property type="entry name" value="Ribonuclease H-like superfamily/Ribonuclease H"/>
    <property type="match status" value="1"/>
</dbReference>
<dbReference type="GO" id="GO:0003723">
    <property type="term" value="F:RNA binding"/>
    <property type="evidence" value="ECO:0007669"/>
    <property type="project" value="UniProtKB-KW"/>
</dbReference>
<dbReference type="GO" id="GO:0015074">
    <property type="term" value="P:DNA integration"/>
    <property type="evidence" value="ECO:0007669"/>
    <property type="project" value="InterPro"/>
</dbReference>
<proteinExistence type="predicted"/>
<accession>A0A9Q3HB28</accession>
<evidence type="ECO:0000259" key="2">
    <source>
        <dbReference type="PROSITE" id="PS50994"/>
    </source>
</evidence>
<comment type="caution">
    <text evidence="3">The sequence shown here is derived from an EMBL/GenBank/DDBJ whole genome shotgun (WGS) entry which is preliminary data.</text>
</comment>
<dbReference type="PROSITE" id="PS50994">
    <property type="entry name" value="INTEGRASE"/>
    <property type="match status" value="1"/>
</dbReference>
<dbReference type="AlphaFoldDB" id="A0A9Q3HB28"/>
<dbReference type="EMBL" id="AVOT02014530">
    <property type="protein sequence ID" value="MBW0498041.1"/>
    <property type="molecule type" value="Genomic_DNA"/>
</dbReference>
<keyword evidence="4" id="KW-1185">Reference proteome</keyword>
<gene>
    <name evidence="3" type="ORF">O181_037756</name>
</gene>
<dbReference type="Pfam" id="PF25597">
    <property type="entry name" value="SH3_retrovirus"/>
    <property type="match status" value="1"/>
</dbReference>
<dbReference type="InterPro" id="IPR001584">
    <property type="entry name" value="Integrase_cat-core"/>
</dbReference>
<dbReference type="GO" id="GO:0005634">
    <property type="term" value="C:nucleus"/>
    <property type="evidence" value="ECO:0007669"/>
    <property type="project" value="UniProtKB-ARBA"/>
</dbReference>
<sequence>MHQAASFKTVRFLKKKSDAFSQFLLVKKGMENHHDITLRKLVSDHGGKFLNGKFNDLSRDFRLKNVFAPPETPHQNGFAERENGAILEKARCMLNKLPYTLWTGIFPKFQQLHTFGCRAIVEVLSDHCVWKFGETRCEGIFLGYKNKNTAYHFLCISFSKILTTKHVTFCENIFPFLRDNETNIPRSIIIEEPDSAIMAESHLTKEPMTKTNSCTWLYVHVNDIAIFCRDFTIFKEEVALELDTKDIGPADLMLGIKVNQFDDVITLDQQHFSESLVHLYGMAEFKPVATPLMPNTHLQPSKLEYITKLNSLNVNFRSSIGSINYLRAATQPDISFAVSSLWQFLEKPGFTHWQSFRHVLRYLKGTQSIGLSYAKNMTKGVVSYSDADWGSFSVTQRSVTGHCTILHGCLVLWKTKKQRLVSLSTAEAEYKALCDLTSDLFWLLQWCREAKIFEFFDPITVFDENKSCIKTAAGNINLNHKHMKHVDIQLYFIREEINTN</sequence>
<evidence type="ECO:0000313" key="3">
    <source>
        <dbReference type="EMBL" id="MBW0498041.1"/>
    </source>
</evidence>
<organism evidence="3 4">
    <name type="scientific">Austropuccinia psidii MF-1</name>
    <dbReference type="NCBI Taxonomy" id="1389203"/>
    <lineage>
        <taxon>Eukaryota</taxon>
        <taxon>Fungi</taxon>
        <taxon>Dikarya</taxon>
        <taxon>Basidiomycota</taxon>
        <taxon>Pucciniomycotina</taxon>
        <taxon>Pucciniomycetes</taxon>
        <taxon>Pucciniales</taxon>
        <taxon>Sphaerophragmiaceae</taxon>
        <taxon>Austropuccinia</taxon>
    </lineage>
</organism>
<feature type="domain" description="Integrase catalytic" evidence="2">
    <location>
        <begin position="1"/>
        <end position="91"/>
    </location>
</feature>
<dbReference type="SUPFAM" id="SSF56672">
    <property type="entry name" value="DNA/RNA polymerases"/>
    <property type="match status" value="1"/>
</dbReference>
<evidence type="ECO:0000313" key="4">
    <source>
        <dbReference type="Proteomes" id="UP000765509"/>
    </source>
</evidence>
<dbReference type="PANTHER" id="PTHR11439">
    <property type="entry name" value="GAG-POL-RELATED RETROTRANSPOSON"/>
    <property type="match status" value="1"/>
</dbReference>
<dbReference type="InterPro" id="IPR057670">
    <property type="entry name" value="SH3_retrovirus"/>
</dbReference>
<dbReference type="Proteomes" id="UP000765509">
    <property type="component" value="Unassembled WGS sequence"/>
</dbReference>
<name>A0A9Q3HB28_9BASI</name>
<dbReference type="InterPro" id="IPR043502">
    <property type="entry name" value="DNA/RNA_pol_sf"/>
</dbReference>
<evidence type="ECO:0000256" key="1">
    <source>
        <dbReference type="ARBA" id="ARBA00022884"/>
    </source>
</evidence>
<dbReference type="InterPro" id="IPR012337">
    <property type="entry name" value="RNaseH-like_sf"/>
</dbReference>
<protein>
    <recommendedName>
        <fullName evidence="2">Integrase catalytic domain-containing protein</fullName>
    </recommendedName>
</protein>
<dbReference type="InterPro" id="IPR036397">
    <property type="entry name" value="RNaseH_sf"/>
</dbReference>
<dbReference type="PANTHER" id="PTHR11439:SF483">
    <property type="entry name" value="PEPTIDE SYNTHASE GLIP-LIKE, PUTATIVE (AFU_ORTHOLOGUE AFUA_3G12920)-RELATED"/>
    <property type="match status" value="1"/>
</dbReference>
<dbReference type="CDD" id="cd09272">
    <property type="entry name" value="RNase_HI_RT_Ty1"/>
    <property type="match status" value="1"/>
</dbReference>